<dbReference type="RefSeq" id="WP_117230087.1">
    <property type="nucleotide sequence ID" value="NZ_CP061725.1"/>
</dbReference>
<evidence type="ECO:0000313" key="4">
    <source>
        <dbReference type="Proteomes" id="UP000262621"/>
    </source>
</evidence>
<dbReference type="Pfam" id="PF25275">
    <property type="entry name" value="Golvesin_C"/>
    <property type="match status" value="1"/>
</dbReference>
<dbReference type="AlphaFoldDB" id="A0A372FUA7"/>
<feature type="domain" description="Golvesin/Xly CBD-like" evidence="2">
    <location>
        <begin position="120"/>
        <end position="220"/>
    </location>
</feature>
<evidence type="ECO:0000313" key="3">
    <source>
        <dbReference type="EMBL" id="RFS44335.1"/>
    </source>
</evidence>
<dbReference type="OrthoDB" id="3355994at2"/>
<evidence type="ECO:0000259" key="2">
    <source>
        <dbReference type="Pfam" id="PF25275"/>
    </source>
</evidence>
<protein>
    <recommendedName>
        <fullName evidence="2">Golvesin/Xly CBD-like domain-containing protein</fullName>
    </recommendedName>
</protein>
<name>A0A372FUA7_9ACTN</name>
<keyword evidence="1" id="KW-0472">Membrane</keyword>
<sequence length="233" mass="24848">MDPTEATQTPARRAVRWRSDFVAAFVEHAGSKPASDRLSVRLPTLITVTAVCVLLSLVVGVFWQLISPRSKAGATDPGYTAVAGWGCDGTNEHGFDVQGRTDQWRTVAGGGWAEGGCRGTFQTLPISNDAGQYAQWWFVPSTGGQCRVEVYVPRDPSAAGTWVTSVRYEVLAGRGGVGYAEFEVNQAQNTGRWVDVGAFPLRTNELAVRVTARAAGAADARLAVSAVRATCGR</sequence>
<dbReference type="InterPro" id="IPR033803">
    <property type="entry name" value="CBD-like_Golvesin-Xly"/>
</dbReference>
<gene>
    <name evidence="3" type="ORF">D0Q02_22960</name>
</gene>
<accession>A0A372FUA7</accession>
<keyword evidence="4" id="KW-1185">Reference proteome</keyword>
<reference evidence="3 4" key="1">
    <citation type="submission" date="2018-08" db="EMBL/GenBank/DDBJ databases">
        <title>Verrucosispora craniellae sp. nov., isolated from a marine sponge in the South China Sea.</title>
        <authorList>
            <person name="Li L."/>
            <person name="Lin H.W."/>
        </authorList>
    </citation>
    <scope>NUCLEOTIDE SEQUENCE [LARGE SCALE GENOMIC DNA]</scope>
    <source>
        <strain evidence="3 4">LHW63014</strain>
    </source>
</reference>
<keyword evidence="1" id="KW-1133">Transmembrane helix</keyword>
<evidence type="ECO:0000256" key="1">
    <source>
        <dbReference type="SAM" id="Phobius"/>
    </source>
</evidence>
<comment type="caution">
    <text evidence="3">The sequence shown here is derived from an EMBL/GenBank/DDBJ whole genome shotgun (WGS) entry which is preliminary data.</text>
</comment>
<keyword evidence="1" id="KW-0812">Transmembrane</keyword>
<feature type="transmembrane region" description="Helical" evidence="1">
    <location>
        <begin position="42"/>
        <end position="63"/>
    </location>
</feature>
<dbReference type="Proteomes" id="UP000262621">
    <property type="component" value="Unassembled WGS sequence"/>
</dbReference>
<organism evidence="3 4">
    <name type="scientific">Micromonospora craniellae</name>
    <dbReference type="NCBI Taxonomy" id="2294034"/>
    <lineage>
        <taxon>Bacteria</taxon>
        <taxon>Bacillati</taxon>
        <taxon>Actinomycetota</taxon>
        <taxon>Actinomycetes</taxon>
        <taxon>Micromonosporales</taxon>
        <taxon>Micromonosporaceae</taxon>
        <taxon>Micromonospora</taxon>
    </lineage>
</organism>
<dbReference type="EMBL" id="QVFU01000032">
    <property type="protein sequence ID" value="RFS44335.1"/>
    <property type="molecule type" value="Genomic_DNA"/>
</dbReference>
<proteinExistence type="predicted"/>